<name>A0A7Z8JX88_9CELL</name>
<feature type="domain" description="Fibronectin type-III" evidence="6">
    <location>
        <begin position="1458"/>
        <end position="1544"/>
    </location>
</feature>
<keyword evidence="2" id="KW-0378">Hydrolase</keyword>
<evidence type="ECO:0000313" key="8">
    <source>
        <dbReference type="Proteomes" id="UP000308121"/>
    </source>
</evidence>
<evidence type="ECO:0000256" key="4">
    <source>
        <dbReference type="SAM" id="MobiDB-lite"/>
    </source>
</evidence>
<dbReference type="Pfam" id="PF00041">
    <property type="entry name" value="fn3"/>
    <property type="match status" value="3"/>
</dbReference>
<dbReference type="Pfam" id="PF17963">
    <property type="entry name" value="Big_9"/>
    <property type="match status" value="5"/>
</dbReference>
<keyword evidence="5" id="KW-0732">Signal</keyword>
<proteinExistence type="predicted"/>
<dbReference type="InterPro" id="IPR003961">
    <property type="entry name" value="FN3_dom"/>
</dbReference>
<evidence type="ECO:0000256" key="2">
    <source>
        <dbReference type="ARBA" id="ARBA00023295"/>
    </source>
</evidence>
<feature type="region of interest" description="Disordered" evidence="4">
    <location>
        <begin position="1623"/>
        <end position="1655"/>
    </location>
</feature>
<feature type="signal peptide" evidence="5">
    <location>
        <begin position="1"/>
        <end position="24"/>
    </location>
</feature>
<evidence type="ECO:0000256" key="5">
    <source>
        <dbReference type="SAM" id="SignalP"/>
    </source>
</evidence>
<organism evidence="7 8">
    <name type="scientific">Cellulomonas hominis</name>
    <dbReference type="NCBI Taxonomy" id="156981"/>
    <lineage>
        <taxon>Bacteria</taxon>
        <taxon>Bacillati</taxon>
        <taxon>Actinomycetota</taxon>
        <taxon>Actinomycetes</taxon>
        <taxon>Micrococcales</taxon>
        <taxon>Cellulomonadaceae</taxon>
        <taxon>Cellulomonas</taxon>
    </lineage>
</organism>
<feature type="region of interest" description="Disordered" evidence="4">
    <location>
        <begin position="1929"/>
        <end position="1962"/>
    </location>
</feature>
<protein>
    <submittedName>
        <fullName evidence="7">Tandem-95 repeat protein</fullName>
    </submittedName>
</protein>
<feature type="compositionally biased region" description="Polar residues" evidence="4">
    <location>
        <begin position="1775"/>
        <end position="1785"/>
    </location>
</feature>
<dbReference type="Gene3D" id="2.60.40.10">
    <property type="entry name" value="Immunoglobulins"/>
    <property type="match status" value="5"/>
</dbReference>
<feature type="domain" description="Fibronectin type-III" evidence="6">
    <location>
        <begin position="1548"/>
        <end position="1639"/>
    </location>
</feature>
<accession>A0A7Z8JX88</accession>
<reference evidence="7 8" key="1">
    <citation type="submission" date="2019-05" db="EMBL/GenBank/DDBJ databases">
        <title>Genome sequence of Cellulomonas hominis strain CS1.</title>
        <authorList>
            <person name="Belmont J."/>
            <person name="Maclea K.S."/>
        </authorList>
    </citation>
    <scope>NUCLEOTIDE SEQUENCE [LARGE SCALE GENOMIC DNA]</scope>
    <source>
        <strain evidence="7 8">CS1</strain>
    </source>
</reference>
<feature type="region of interest" description="Disordered" evidence="4">
    <location>
        <begin position="348"/>
        <end position="388"/>
    </location>
</feature>
<feature type="compositionally biased region" description="Acidic residues" evidence="4">
    <location>
        <begin position="355"/>
        <end position="365"/>
    </location>
</feature>
<evidence type="ECO:0000313" key="7">
    <source>
        <dbReference type="EMBL" id="TKR22540.1"/>
    </source>
</evidence>
<dbReference type="NCBIfam" id="NF012211">
    <property type="entry name" value="tand_rpt_95"/>
    <property type="match status" value="1"/>
</dbReference>
<dbReference type="PROSITE" id="PS50853">
    <property type="entry name" value="FN3"/>
    <property type="match status" value="4"/>
</dbReference>
<feature type="chain" id="PRO_5038423636" evidence="5">
    <location>
        <begin position="25"/>
        <end position="1962"/>
    </location>
</feature>
<dbReference type="OrthoDB" id="5241356at2"/>
<keyword evidence="3" id="KW-0624">Polysaccharide degradation</keyword>
<sequence>MRTRWNRRKVASTAAVVTVPAVLATLAVVNPGFPLAQVDLNDGAVWLTSTSTLQVGRYNAQVEELNAGLVASSTEFDVLQDAGDVLVVEAGTLTVVDPAGVTAAAQVAVPAGAQVSMAGGTVAVMDTEGQAWVRSFDDLPMLQVTADEPDADVGAGGVITASVTGDAFAVAGATGEVTRLTPTAGGPAAAEEGPALDGPVESLTAVGDVPVGLDGDTVRTPGGSSALGLAQPVLQQPGPSAGTALVAGSTGLVEVALSSGDVAAEHEAGGSGAPAAPVRVGTCAHAAWPTAADNYLELCADAAPRLESLAGVTATDHLVFRVNRQVVALNETVDGRLWLPLEDTEVREPDWTDVVPEEQPEDETDRAEGDRTTQELVPECSPTSAAPNAVDDAFGVRAGRTTILPVIDNDTSSDCGILVLSEVDPLPAELGTLQQVYGGRALQVAVPADASGSVTFAYSISDGRGTAAPSTAQVTLTVRDPALDEPPVQDRTGEIRVEQGQTATYPVLADFSDPDGDPLTLVGATAEKGTARFRQDGTLTYVADGGELGRDVVHVVVSDGTSTTEGTVDVDVRAIGSLDLQIDPVHAVTYVDQDVELRPLDAVRTFGAEQPRLAGVEDVQGTTITPDLDAGTFSFRAAQAGTFYVSFTVTAPPQQATGVARIDVRERPEQVEPPIAVADDAWLPSGGETTVDPLANDTDPAGGVLVLQSVSAPDGLRVAVRHRSLVTVSAVGALAEPVTLQYVVSNGTASATGQILVRPVPASATPQPPVVPNVTADVRTGGVVTVPVLEGASDPDGDTIALLPDLAEPLGEGEGLMFVSGDNLRYQAPATPMTVHATFVVRDATGMETAATVTVRVHESDPETKAPPRPRALTARVFAGETVRIPVPLVGIDADGDGITLLGVASAGTKGRVTTVGADFLEYEALPDEAGTDTFTYAVEDWTGQRAVATVRVGIAARPGDSNRVVARDDTITVRPGQTVEVRVLENDTDVLGGELSVRDDLEVDPGVTATLSGSRVVVRGDTAGVFTIGYTAVNERGASGSAALSVTVDPDAPVLAPIPRDVVVPPVDTVGRTSVDVDVLGVAQNPSGPIGDLRVSVPGSAASVATVRADGTITVTLAETAQTIPYRLTNTTAEDVSAYAFISVPALGFFPPTARPRAPELRVAGGETLTIPLGEQVQVAPGRTAQVADATAVTATRSDGSSLVADSTTVQFRPAPGYVGPASITVPVTDRTGPGDTSARTSVITLPITVYTLDDYPPTFVPSTLEIGPGEAPTTVDLQAFTQGVEGASGQDTFTYRLTGDVPAGFTASLQGSRLSVASDVGTPKGTRGTLALELGYGRAGKMAVQVEVRTVASTRRVATLQNISIGDAVQGQERVVDVLAGASNPFPDQPLRVVSATVETPGTGTASVAGSDVVVRPTADLVGQMVVRVRVRDATDDSAREVASSITLRVRGKPATPDAPRVGEVRDGTVVLSWTAPDGRGEPIKGYRVTPSAGGPSTACASTTCTITGLTNNVEYTFTVAAENAVGWSDPSPASAVARPDAVPSTPNAPRWTAFGDGELTAQWDVPATTGSPVTSYTLMISPAPPGGSASVTTSGTSYTFRGLANGTAYSVQVRAHNRAPEPSAWSAPSATETPSAPPGTPAVRAQSVASPEGRQIDVAWDPPASNGAPVLRYYLTISGGPGEGTFPLGADRLGYSLTGAQNGAEYTFQVVAENRAGRSQAGSARAVAFGVPATAAAPRFVGASSDAEAGQGWVDVEWDRVDGNGAPVTDYQVGTSAGSVQRTGERSARINGLGAGARVSVTVQACNQRGCGAVGPAATTTADQVRTRPTAPTGLSVVASASGGGSGRPDTAQLAWSPPGDTGGNAIERYEFTLTGWRPWETITRPDPGGSTTVTVGLDGDRGVSNPSDLTLRVRARTAAGWGPWAEVTQRVSWTEPGPETPPEPGETDPQPGGGGSSG</sequence>
<dbReference type="GO" id="GO:0016798">
    <property type="term" value="F:hydrolase activity, acting on glycosyl bonds"/>
    <property type="evidence" value="ECO:0007669"/>
    <property type="project" value="UniProtKB-KW"/>
</dbReference>
<dbReference type="SMART" id="SM00060">
    <property type="entry name" value="FN3"/>
    <property type="match status" value="5"/>
</dbReference>
<dbReference type="InterPro" id="IPR013783">
    <property type="entry name" value="Ig-like_fold"/>
</dbReference>
<feature type="domain" description="Fibronectin type-III" evidence="6">
    <location>
        <begin position="1834"/>
        <end position="1941"/>
    </location>
</feature>
<evidence type="ECO:0000256" key="1">
    <source>
        <dbReference type="ARBA" id="ARBA00022737"/>
    </source>
</evidence>
<dbReference type="CDD" id="cd00063">
    <property type="entry name" value="FN3"/>
    <property type="match status" value="4"/>
</dbReference>
<keyword evidence="2" id="KW-0326">Glycosidase</keyword>
<feature type="domain" description="Fibronectin type-III" evidence="6">
    <location>
        <begin position="1640"/>
        <end position="1737"/>
    </location>
</feature>
<dbReference type="PANTHER" id="PTHR13817">
    <property type="entry name" value="TITIN"/>
    <property type="match status" value="1"/>
</dbReference>
<dbReference type="RefSeq" id="WP_154730629.1">
    <property type="nucleotide sequence ID" value="NZ_SZYE01000171.1"/>
</dbReference>
<dbReference type="SUPFAM" id="SSF49265">
    <property type="entry name" value="Fibronectin type III"/>
    <property type="match status" value="3"/>
</dbReference>
<dbReference type="GO" id="GO:0000272">
    <property type="term" value="P:polysaccharide catabolic process"/>
    <property type="evidence" value="ECO:0007669"/>
    <property type="project" value="UniProtKB-KW"/>
</dbReference>
<dbReference type="Proteomes" id="UP000308121">
    <property type="component" value="Unassembled WGS sequence"/>
</dbReference>
<evidence type="ECO:0000256" key="3">
    <source>
        <dbReference type="ARBA" id="ARBA00023326"/>
    </source>
</evidence>
<evidence type="ECO:0000259" key="6">
    <source>
        <dbReference type="PROSITE" id="PS50853"/>
    </source>
</evidence>
<gene>
    <name evidence="7" type="ORF">FA014_15900</name>
</gene>
<feature type="region of interest" description="Disordered" evidence="4">
    <location>
        <begin position="1768"/>
        <end position="1787"/>
    </location>
</feature>
<dbReference type="InterPro" id="IPR050964">
    <property type="entry name" value="Striated_Muscle_Regulatory"/>
</dbReference>
<feature type="compositionally biased region" description="Low complexity" evidence="4">
    <location>
        <begin position="1623"/>
        <end position="1637"/>
    </location>
</feature>
<keyword evidence="3" id="KW-0119">Carbohydrate metabolism</keyword>
<dbReference type="InterPro" id="IPR036116">
    <property type="entry name" value="FN3_sf"/>
</dbReference>
<dbReference type="PANTHER" id="PTHR13817:SF151">
    <property type="entry name" value="TITIN"/>
    <property type="match status" value="1"/>
</dbReference>
<comment type="caution">
    <text evidence="7">The sequence shown here is derived from an EMBL/GenBank/DDBJ whole genome shotgun (WGS) entry which is preliminary data.</text>
</comment>
<dbReference type="EMBL" id="SZYE01000171">
    <property type="protein sequence ID" value="TKR22540.1"/>
    <property type="molecule type" value="Genomic_DNA"/>
</dbReference>
<keyword evidence="1" id="KW-0677">Repeat</keyword>